<dbReference type="InterPro" id="IPR036259">
    <property type="entry name" value="MFS_trans_sf"/>
</dbReference>
<dbReference type="RefSeq" id="WP_380974681.1">
    <property type="nucleotide sequence ID" value="NZ_JBHTEF010000001.1"/>
</dbReference>
<feature type="transmembrane region" description="Helical" evidence="1">
    <location>
        <begin position="21"/>
        <end position="38"/>
    </location>
</feature>
<feature type="transmembrane region" description="Helical" evidence="1">
    <location>
        <begin position="158"/>
        <end position="175"/>
    </location>
</feature>
<evidence type="ECO:0000256" key="1">
    <source>
        <dbReference type="SAM" id="Phobius"/>
    </source>
</evidence>
<feature type="transmembrane region" description="Helical" evidence="1">
    <location>
        <begin position="86"/>
        <end position="109"/>
    </location>
</feature>
<dbReference type="InterPro" id="IPR011701">
    <property type="entry name" value="MFS"/>
</dbReference>
<dbReference type="CDD" id="cd06174">
    <property type="entry name" value="MFS"/>
    <property type="match status" value="1"/>
</dbReference>
<protein>
    <submittedName>
        <fullName evidence="2">MFS transporter</fullName>
    </submittedName>
</protein>
<gene>
    <name evidence="2" type="ORF">ACFQWG_09360</name>
</gene>
<proteinExistence type="predicted"/>
<keyword evidence="1" id="KW-1133">Transmembrane helix</keyword>
<feature type="transmembrane region" description="Helical" evidence="1">
    <location>
        <begin position="304"/>
        <end position="321"/>
    </location>
</feature>
<accession>A0ABW2SPL6</accession>
<dbReference type="Proteomes" id="UP001596527">
    <property type="component" value="Unassembled WGS sequence"/>
</dbReference>
<feature type="transmembrane region" description="Helical" evidence="1">
    <location>
        <begin position="361"/>
        <end position="382"/>
    </location>
</feature>
<sequence>MEATKKSRIPVFLRKGRVGPFLTVVLSGQIIYSAFEAFKGSLMLPLQDMLGITGTQFGILMGYIGIATFLYVPAGWINNRFKVRTIIFWSLAWRLGTYLVLFVFTPGFAVMSAIAISWGVLDAIVWPAVVNGVSILSADQDKEGKGLAMGLLESIRRATEFLMNGVIVICMMVWVDQTVIIMRVFAIVYALLIIPMMIAVAKLVPDTKIAQEEGRSDNVAALTGLLRIIAKPRVWLAGLAALTVYWAYINLMYCSAPYLTEVFGVSEGMAGAFGIFNTGLVGVFAGVVSGVLADYVFKSSTKMMAVSLGLVTAACVVVMMLPVDKAMIWPILIMLIVVALATFLGKSVILAPIAELNLPEGVSGSAMSVGSFLAYASVFWAYTLNGSLTDRYAADPATGYRYIFMITASVALVGCVAATALVVVNHRANKKRMAVDA</sequence>
<reference evidence="3" key="1">
    <citation type="journal article" date="2019" name="Int. J. Syst. Evol. Microbiol.">
        <title>The Global Catalogue of Microorganisms (GCM) 10K type strain sequencing project: providing services to taxonomists for standard genome sequencing and annotation.</title>
        <authorList>
            <consortium name="The Broad Institute Genomics Platform"/>
            <consortium name="The Broad Institute Genome Sequencing Center for Infectious Disease"/>
            <person name="Wu L."/>
            <person name="Ma J."/>
        </authorList>
    </citation>
    <scope>NUCLEOTIDE SEQUENCE [LARGE SCALE GENOMIC DNA]</scope>
    <source>
        <strain evidence="3">CCUG 56698</strain>
    </source>
</reference>
<evidence type="ECO:0000313" key="3">
    <source>
        <dbReference type="Proteomes" id="UP001596527"/>
    </source>
</evidence>
<keyword evidence="1" id="KW-0472">Membrane</keyword>
<dbReference type="EMBL" id="JBHTEF010000001">
    <property type="protein sequence ID" value="MFC7581398.1"/>
    <property type="molecule type" value="Genomic_DNA"/>
</dbReference>
<keyword evidence="1" id="KW-0812">Transmembrane</keyword>
<comment type="caution">
    <text evidence="2">The sequence shown here is derived from an EMBL/GenBank/DDBJ whole genome shotgun (WGS) entry which is preliminary data.</text>
</comment>
<keyword evidence="3" id="KW-1185">Reference proteome</keyword>
<name>A0ABW2SPL6_9ACTO</name>
<dbReference type="SUPFAM" id="SSF103473">
    <property type="entry name" value="MFS general substrate transporter"/>
    <property type="match status" value="1"/>
</dbReference>
<feature type="transmembrane region" description="Helical" evidence="1">
    <location>
        <begin position="115"/>
        <end position="137"/>
    </location>
</feature>
<feature type="transmembrane region" description="Helical" evidence="1">
    <location>
        <begin position="234"/>
        <end position="253"/>
    </location>
</feature>
<organism evidence="2 3">
    <name type="scientific">Schaalia naturae</name>
    <dbReference type="NCBI Taxonomy" id="635203"/>
    <lineage>
        <taxon>Bacteria</taxon>
        <taxon>Bacillati</taxon>
        <taxon>Actinomycetota</taxon>
        <taxon>Actinomycetes</taxon>
        <taxon>Actinomycetales</taxon>
        <taxon>Actinomycetaceae</taxon>
        <taxon>Schaalia</taxon>
    </lineage>
</organism>
<feature type="transmembrane region" description="Helical" evidence="1">
    <location>
        <begin position="50"/>
        <end position="74"/>
    </location>
</feature>
<dbReference type="Pfam" id="PF07690">
    <property type="entry name" value="MFS_1"/>
    <property type="match status" value="1"/>
</dbReference>
<evidence type="ECO:0000313" key="2">
    <source>
        <dbReference type="EMBL" id="MFC7581398.1"/>
    </source>
</evidence>
<feature type="transmembrane region" description="Helical" evidence="1">
    <location>
        <begin position="327"/>
        <end position="349"/>
    </location>
</feature>
<feature type="transmembrane region" description="Helical" evidence="1">
    <location>
        <begin position="273"/>
        <end position="297"/>
    </location>
</feature>
<feature type="transmembrane region" description="Helical" evidence="1">
    <location>
        <begin position="181"/>
        <end position="201"/>
    </location>
</feature>
<feature type="transmembrane region" description="Helical" evidence="1">
    <location>
        <begin position="402"/>
        <end position="424"/>
    </location>
</feature>
<dbReference type="Gene3D" id="1.20.1250.20">
    <property type="entry name" value="MFS general substrate transporter like domains"/>
    <property type="match status" value="2"/>
</dbReference>